<sequence length="46" mass="4949">MPVFSWPAVLLSCVVSCSLVGCNGNYKFNDSGYRPLGDPQAITRGK</sequence>
<proteinExistence type="predicted"/>
<protein>
    <submittedName>
        <fullName evidence="1">Type VI secretion protein</fullName>
    </submittedName>
</protein>
<comment type="caution">
    <text evidence="1">The sequence shown here is derived from an EMBL/GenBank/DDBJ whole genome shotgun (WGS) entry which is preliminary data.</text>
</comment>
<reference evidence="1 2" key="1">
    <citation type="submission" date="2023-07" db="EMBL/GenBank/DDBJ databases">
        <title>Identification of four novel Pseudomonas species associated with bacterial leaf spot of cucurbits.</title>
        <authorList>
            <person name="Fullem K.R."/>
        </authorList>
    </citation>
    <scope>NUCLEOTIDE SEQUENCE [LARGE SCALE GENOMIC DNA]</scope>
    <source>
        <strain evidence="1 2">K18</strain>
    </source>
</reference>
<evidence type="ECO:0000313" key="1">
    <source>
        <dbReference type="EMBL" id="MDO7896642.1"/>
    </source>
</evidence>
<dbReference type="RefSeq" id="WP_304552919.1">
    <property type="nucleotide sequence ID" value="NZ_JAUQOP010000006.1"/>
</dbReference>
<name>A0ABT9BVW6_9PSED</name>
<dbReference type="EMBL" id="JAUQOP010000006">
    <property type="protein sequence ID" value="MDO7896642.1"/>
    <property type="molecule type" value="Genomic_DNA"/>
</dbReference>
<dbReference type="Proteomes" id="UP001228019">
    <property type="component" value="Unassembled WGS sequence"/>
</dbReference>
<gene>
    <name evidence="1" type="ORF">Q6A48_07020</name>
</gene>
<organism evidence="1 2">
    <name type="scientific">Pseudomonas citrulli</name>
    <dbReference type="NCBI Taxonomy" id="3064347"/>
    <lineage>
        <taxon>Bacteria</taxon>
        <taxon>Pseudomonadati</taxon>
        <taxon>Pseudomonadota</taxon>
        <taxon>Gammaproteobacteria</taxon>
        <taxon>Pseudomonadales</taxon>
        <taxon>Pseudomonadaceae</taxon>
        <taxon>Pseudomonas</taxon>
    </lineage>
</organism>
<accession>A0ABT9BVW6</accession>
<keyword evidence="2" id="KW-1185">Reference proteome</keyword>
<evidence type="ECO:0000313" key="2">
    <source>
        <dbReference type="Proteomes" id="UP001228019"/>
    </source>
</evidence>